<dbReference type="InterPro" id="IPR016186">
    <property type="entry name" value="C-type_lectin-like/link_sf"/>
</dbReference>
<keyword evidence="4" id="KW-1185">Reference proteome</keyword>
<reference evidence="3" key="2">
    <citation type="submission" date="2025-08" db="UniProtKB">
        <authorList>
            <consortium name="Ensembl"/>
        </authorList>
    </citation>
    <scope>IDENTIFICATION</scope>
</reference>
<reference evidence="3" key="3">
    <citation type="submission" date="2025-09" db="UniProtKB">
        <authorList>
            <consortium name="Ensembl"/>
        </authorList>
    </citation>
    <scope>IDENTIFICATION</scope>
</reference>
<feature type="domain" description="Collagenase NC10/endostatin" evidence="1">
    <location>
        <begin position="114"/>
        <end position="280"/>
    </location>
</feature>
<evidence type="ECO:0008006" key="5">
    <source>
        <dbReference type="Google" id="ProtNLM"/>
    </source>
</evidence>
<dbReference type="InParanoid" id="A0A665T8E8"/>
<feature type="domain" description="Collagen type XV/XVIII trimerization" evidence="2">
    <location>
        <begin position="30"/>
        <end position="72"/>
    </location>
</feature>
<dbReference type="Pfam" id="PF06482">
    <property type="entry name" value="Endostatin"/>
    <property type="match status" value="1"/>
</dbReference>
<proteinExistence type="predicted"/>
<protein>
    <recommendedName>
        <fullName evidence="5">Collagenase NC10/endostatin domain-containing protein</fullName>
    </recommendedName>
</protein>
<evidence type="ECO:0000313" key="4">
    <source>
        <dbReference type="Proteomes" id="UP000472264"/>
    </source>
</evidence>
<dbReference type="Gene3D" id="3.40.1620.70">
    <property type="match status" value="1"/>
</dbReference>
<dbReference type="Ensembl" id="ENSENLT00000002164.1">
    <property type="protein sequence ID" value="ENSENLP00000001992.1"/>
    <property type="gene ID" value="ENSENLG00000001088.1"/>
</dbReference>
<dbReference type="SUPFAM" id="SSF56436">
    <property type="entry name" value="C-type lectin-like"/>
    <property type="match status" value="1"/>
</dbReference>
<dbReference type="Pfam" id="PF20010">
    <property type="entry name" value="Collagen_trimer"/>
    <property type="match status" value="1"/>
</dbReference>
<dbReference type="InterPro" id="IPR010515">
    <property type="entry name" value="Collagenase_NC10/endostatin"/>
</dbReference>
<dbReference type="Proteomes" id="UP000472264">
    <property type="component" value="Chromosome 2"/>
</dbReference>
<evidence type="ECO:0000313" key="3">
    <source>
        <dbReference type="Ensembl" id="ENSENLP00000001992.1"/>
    </source>
</evidence>
<dbReference type="InterPro" id="IPR045463">
    <property type="entry name" value="XV/XVIII_trimerization_dom"/>
</dbReference>
<dbReference type="FunFam" id="3.10.100.10:FF:000008">
    <property type="entry name" value="collagen alpha-1(XVIII) chain isoform X1"/>
    <property type="match status" value="1"/>
</dbReference>
<evidence type="ECO:0000259" key="2">
    <source>
        <dbReference type="Pfam" id="PF20010"/>
    </source>
</evidence>
<dbReference type="AlphaFoldDB" id="A0A665T8E8"/>
<evidence type="ECO:0000259" key="1">
    <source>
        <dbReference type="Pfam" id="PF06482"/>
    </source>
</evidence>
<name>A0A665T8E8_ECHNA</name>
<dbReference type="OMA" id="YESHTRI"/>
<organism evidence="3 4">
    <name type="scientific">Echeneis naucrates</name>
    <name type="common">Live sharksucker</name>
    <dbReference type="NCBI Taxonomy" id="173247"/>
    <lineage>
        <taxon>Eukaryota</taxon>
        <taxon>Metazoa</taxon>
        <taxon>Chordata</taxon>
        <taxon>Craniata</taxon>
        <taxon>Vertebrata</taxon>
        <taxon>Euteleostomi</taxon>
        <taxon>Actinopterygii</taxon>
        <taxon>Neopterygii</taxon>
        <taxon>Teleostei</taxon>
        <taxon>Neoteleostei</taxon>
        <taxon>Acanthomorphata</taxon>
        <taxon>Carangaria</taxon>
        <taxon>Carangiformes</taxon>
        <taxon>Echeneidae</taxon>
        <taxon>Echeneis</taxon>
    </lineage>
</organism>
<dbReference type="CDD" id="cd00247">
    <property type="entry name" value="Endostatin-like"/>
    <property type="match status" value="1"/>
</dbReference>
<dbReference type="InterPro" id="IPR016187">
    <property type="entry name" value="CTDL_fold"/>
</dbReference>
<reference evidence="3" key="1">
    <citation type="submission" date="2021-04" db="EMBL/GenBank/DDBJ databases">
        <authorList>
            <consortium name="Wellcome Sanger Institute Data Sharing"/>
        </authorList>
    </citation>
    <scope>NUCLEOTIDE SEQUENCE [LARGE SCALE GENOMIC DNA]</scope>
</reference>
<dbReference type="Gene3D" id="3.10.100.10">
    <property type="entry name" value="Mannose-Binding Protein A, subunit A"/>
    <property type="match status" value="1"/>
</dbReference>
<dbReference type="FunFam" id="3.40.1620.70:FF:000003">
    <property type="entry name" value="Collagen type XVIII alpha 1"/>
    <property type="match status" value="1"/>
</dbReference>
<accession>A0A665T8E8</accession>
<sequence length="285" mass="32213">MKQNTFISSVNEWIIIRTVEKCLIVLCLQVTVLRSYDTMRATARRQPEGSLVYILDQTDLYLRVRDGVRQIQSRLSEDRLLLCPTLRPTITLQAQGYESHTRISQSCMSVFPQLHLIALNSPQTGSMRGIRGADFLCFTQAQAIGMKGTFRAFLSARLQDLHSIVRKADRDHLPIINLKDEVLFDSWDAIFNDGRIKDRVPIYSFDGKDVLTDNTWPEKMMWHGSTSTGQQHVNGFCETWRVGDQALNGIASSLHSGSLLQQTSSSCSRSYAVLCIENSVGHSKR</sequence>